<dbReference type="Proteomes" id="UP000030640">
    <property type="component" value="Unassembled WGS sequence"/>
</dbReference>
<evidence type="ECO:0000313" key="1">
    <source>
        <dbReference type="EMBL" id="EUD63811.1"/>
    </source>
</evidence>
<dbReference type="AlphaFoldDB" id="W7AEW8"/>
<sequence>MNMKDMLFTVITIFLKELTRFTYCTPKYVILHRKIMTPQDTYYTKSAERIKLFKIDIFMRQNQCKGANCPFNSGWNYRNFESNVNSDKNHYEESADA</sequence>
<evidence type="ECO:0000313" key="2">
    <source>
        <dbReference type="Proteomes" id="UP000030640"/>
    </source>
</evidence>
<dbReference type="EMBL" id="KI965652">
    <property type="protein sequence ID" value="EUD63811.1"/>
    <property type="molecule type" value="Genomic_DNA"/>
</dbReference>
<name>W7AEW8_9APIC</name>
<dbReference type="VEuPathDB" id="PlasmoDB:C922_05808"/>
<keyword evidence="2" id="KW-1185">Reference proteome</keyword>
<dbReference type="GeneID" id="20041082"/>
<reference evidence="1 2" key="1">
    <citation type="submission" date="2013-02" db="EMBL/GenBank/DDBJ databases">
        <title>The Genome Sequence of Plasmodium inui San Antonio 1.</title>
        <authorList>
            <consortium name="The Broad Institute Genome Sequencing Platform"/>
            <consortium name="The Broad Institute Genome Sequencing Center for Infectious Disease"/>
            <person name="Neafsey D."/>
            <person name="Cheeseman I."/>
            <person name="Volkman S."/>
            <person name="Adams J."/>
            <person name="Walker B."/>
            <person name="Young S.K."/>
            <person name="Zeng Q."/>
            <person name="Gargeya S."/>
            <person name="Fitzgerald M."/>
            <person name="Haas B."/>
            <person name="Abouelleil A."/>
            <person name="Alvarado L."/>
            <person name="Arachchi H.M."/>
            <person name="Berlin A.M."/>
            <person name="Chapman S.B."/>
            <person name="Dewar J."/>
            <person name="Goldberg J."/>
            <person name="Griggs A."/>
            <person name="Gujja S."/>
            <person name="Hansen M."/>
            <person name="Howarth C."/>
            <person name="Imamovic A."/>
            <person name="Larimer J."/>
            <person name="McCowan C."/>
            <person name="Murphy C."/>
            <person name="Neiman D."/>
            <person name="Pearson M."/>
            <person name="Priest M."/>
            <person name="Roberts A."/>
            <person name="Saif S."/>
            <person name="Shea T."/>
            <person name="Sisk P."/>
            <person name="Sykes S."/>
            <person name="Wortman J."/>
            <person name="Nusbaum C."/>
            <person name="Birren B."/>
        </authorList>
    </citation>
    <scope>NUCLEOTIDE SEQUENCE [LARGE SCALE GENOMIC DNA]</scope>
    <source>
        <strain evidence="1 2">San Antonio 1</strain>
    </source>
</reference>
<accession>W7AEW8</accession>
<protein>
    <submittedName>
        <fullName evidence="1">Uncharacterized protein</fullName>
    </submittedName>
</protein>
<proteinExistence type="predicted"/>
<organism evidence="1 2">
    <name type="scientific">Plasmodium inui San Antonio 1</name>
    <dbReference type="NCBI Taxonomy" id="1237626"/>
    <lineage>
        <taxon>Eukaryota</taxon>
        <taxon>Sar</taxon>
        <taxon>Alveolata</taxon>
        <taxon>Apicomplexa</taxon>
        <taxon>Aconoidasida</taxon>
        <taxon>Haemosporida</taxon>
        <taxon>Plasmodiidae</taxon>
        <taxon>Plasmodium</taxon>
        <taxon>Plasmodium (Plasmodium)</taxon>
    </lineage>
</organism>
<gene>
    <name evidence="1" type="ORF">C922_05808</name>
</gene>
<dbReference type="RefSeq" id="XP_008819601.1">
    <property type="nucleotide sequence ID" value="XM_008821379.1"/>
</dbReference>